<dbReference type="InterPro" id="IPR000701">
    <property type="entry name" value="SuccDH_FuR_B_TM-su"/>
</dbReference>
<keyword evidence="14 18" id="KW-0408">Iron</keyword>
<evidence type="ECO:0000256" key="14">
    <source>
        <dbReference type="ARBA" id="ARBA00023004"/>
    </source>
</evidence>
<dbReference type="PIRSF" id="PIRSF000169">
    <property type="entry name" value="SDH_D"/>
    <property type="match status" value="1"/>
</dbReference>
<gene>
    <name evidence="20" type="ORF">BTA35_0202225</name>
</gene>
<evidence type="ECO:0000256" key="15">
    <source>
        <dbReference type="ARBA" id="ARBA00023136"/>
    </source>
</evidence>
<feature type="transmembrane region" description="Helical" evidence="19">
    <location>
        <begin position="59"/>
        <end position="79"/>
    </location>
</feature>
<dbReference type="RefSeq" id="WP_077242786.1">
    <property type="nucleotide sequence ID" value="NZ_FXTS01000001.1"/>
</dbReference>
<keyword evidence="6 16" id="KW-1003">Cell membrane</keyword>
<dbReference type="Proteomes" id="UP000190064">
    <property type="component" value="Unassembled WGS sequence"/>
</dbReference>
<keyword evidence="11 18" id="KW-0479">Metal-binding</keyword>
<dbReference type="PANTHER" id="PTHR38689">
    <property type="entry name" value="SUCCINATE DEHYDROGENASE HYDROPHOBIC MEMBRANE ANCHOR SUBUNIT"/>
    <property type="match status" value="1"/>
</dbReference>
<keyword evidence="15 16" id="KW-0472">Membrane</keyword>
<keyword evidence="8 16" id="KW-0816">Tricarboxylic acid cycle</keyword>
<evidence type="ECO:0000256" key="4">
    <source>
        <dbReference type="ARBA" id="ARBA00019425"/>
    </source>
</evidence>
<comment type="subcellular location">
    <subcellularLocation>
        <location evidence="2 16">Cell inner membrane</location>
        <topology evidence="2 16">Multi-pass membrane protein</topology>
    </subcellularLocation>
</comment>
<evidence type="ECO:0000256" key="18">
    <source>
        <dbReference type="PIRSR" id="PIRSR000169-2"/>
    </source>
</evidence>
<protein>
    <recommendedName>
        <fullName evidence="4 16">Succinate dehydrogenase hydrophobic membrane anchor subunit</fullName>
    </recommendedName>
</protein>
<dbReference type="GO" id="GO:0020037">
    <property type="term" value="F:heme binding"/>
    <property type="evidence" value="ECO:0007669"/>
    <property type="project" value="InterPro"/>
</dbReference>
<dbReference type="NCBIfam" id="TIGR02968">
    <property type="entry name" value="succ_dehyd_anc"/>
    <property type="match status" value="1"/>
</dbReference>
<evidence type="ECO:0000313" key="21">
    <source>
        <dbReference type="Proteomes" id="UP000190064"/>
    </source>
</evidence>
<dbReference type="InterPro" id="IPR014312">
    <property type="entry name" value="Succ_DH_anchor"/>
</dbReference>
<dbReference type="GO" id="GO:0009055">
    <property type="term" value="F:electron transfer activity"/>
    <property type="evidence" value="ECO:0007669"/>
    <property type="project" value="TreeGrafter"/>
</dbReference>
<accession>A0A1T1HEX4</accession>
<proteinExistence type="predicted"/>
<feature type="transmembrane region" description="Helical" evidence="19">
    <location>
        <begin position="21"/>
        <end position="39"/>
    </location>
</feature>
<evidence type="ECO:0000256" key="7">
    <source>
        <dbReference type="ARBA" id="ARBA00022519"/>
    </source>
</evidence>
<evidence type="ECO:0000256" key="9">
    <source>
        <dbReference type="ARBA" id="ARBA00022617"/>
    </source>
</evidence>
<comment type="function">
    <text evidence="1 16">Membrane-anchoring subunit of succinate dehydrogenase (SDH).</text>
</comment>
<evidence type="ECO:0000256" key="3">
    <source>
        <dbReference type="ARBA" id="ARBA00005163"/>
    </source>
</evidence>
<comment type="cofactor">
    <cofactor evidence="18">
        <name>heme</name>
        <dbReference type="ChEBI" id="CHEBI:30413"/>
    </cofactor>
    <text evidence="18">The heme is bound between the two transmembrane subunits.</text>
</comment>
<evidence type="ECO:0000256" key="17">
    <source>
        <dbReference type="PIRSR" id="PIRSR000169-1"/>
    </source>
</evidence>
<dbReference type="STRING" id="966.BTA35_0202225"/>
<evidence type="ECO:0000256" key="6">
    <source>
        <dbReference type="ARBA" id="ARBA00022475"/>
    </source>
</evidence>
<dbReference type="CDD" id="cd03494">
    <property type="entry name" value="SQR_TypeC_SdhD"/>
    <property type="match status" value="1"/>
</dbReference>
<evidence type="ECO:0000256" key="10">
    <source>
        <dbReference type="ARBA" id="ARBA00022692"/>
    </source>
</evidence>
<dbReference type="GO" id="GO:0006099">
    <property type="term" value="P:tricarboxylic acid cycle"/>
    <property type="evidence" value="ECO:0007669"/>
    <property type="project" value="UniProtKB-UniRule"/>
</dbReference>
<dbReference type="GO" id="GO:0017004">
    <property type="term" value="P:cytochrome complex assembly"/>
    <property type="evidence" value="ECO:0007669"/>
    <property type="project" value="TreeGrafter"/>
</dbReference>
<evidence type="ECO:0000256" key="19">
    <source>
        <dbReference type="SAM" id="Phobius"/>
    </source>
</evidence>
<keyword evidence="9 18" id="KW-0349">Heme</keyword>
<dbReference type="Pfam" id="PF01127">
    <property type="entry name" value="Sdh_cyt"/>
    <property type="match status" value="1"/>
</dbReference>
<dbReference type="PANTHER" id="PTHR38689:SF1">
    <property type="entry name" value="SUCCINATE DEHYDROGENASE HYDROPHOBIC MEMBRANE ANCHOR SUBUNIT"/>
    <property type="match status" value="1"/>
</dbReference>
<evidence type="ECO:0000313" key="20">
    <source>
        <dbReference type="EMBL" id="OOV88355.1"/>
    </source>
</evidence>
<keyword evidence="21" id="KW-1185">Reference proteome</keyword>
<dbReference type="SUPFAM" id="SSF81343">
    <property type="entry name" value="Fumarate reductase respiratory complex transmembrane subunits"/>
    <property type="match status" value="1"/>
</dbReference>
<feature type="binding site" evidence="17">
    <location>
        <position position="83"/>
    </location>
    <ligand>
        <name>a ubiquinone</name>
        <dbReference type="ChEBI" id="CHEBI:16389"/>
    </ligand>
</feature>
<comment type="caution">
    <text evidence="20">The sequence shown here is derived from an EMBL/GenBank/DDBJ whole genome shotgun (WGS) entry which is preliminary data.</text>
</comment>
<feature type="binding site" description="axial binding residue" evidence="18">
    <location>
        <position position="71"/>
    </location>
    <ligand>
        <name>heme</name>
        <dbReference type="ChEBI" id="CHEBI:30413"/>
        <note>ligand shared with second transmembrane subunit</note>
    </ligand>
    <ligandPart>
        <name>Fe</name>
        <dbReference type="ChEBI" id="CHEBI:18248"/>
    </ligandPart>
</feature>
<keyword evidence="10 19" id="KW-0812">Transmembrane</keyword>
<organism evidence="20 21">
    <name type="scientific">Oceanospirillum linum</name>
    <dbReference type="NCBI Taxonomy" id="966"/>
    <lineage>
        <taxon>Bacteria</taxon>
        <taxon>Pseudomonadati</taxon>
        <taxon>Pseudomonadota</taxon>
        <taxon>Gammaproteobacteria</taxon>
        <taxon>Oceanospirillales</taxon>
        <taxon>Oceanospirillaceae</taxon>
        <taxon>Oceanospirillum</taxon>
    </lineage>
</organism>
<evidence type="ECO:0000256" key="1">
    <source>
        <dbReference type="ARBA" id="ARBA00004050"/>
    </source>
</evidence>
<dbReference type="EMBL" id="MTSD02000001">
    <property type="protein sequence ID" value="OOV88355.1"/>
    <property type="molecule type" value="Genomic_DNA"/>
</dbReference>
<keyword evidence="5 16" id="KW-0813">Transport</keyword>
<dbReference type="UniPathway" id="UPA00223"/>
<keyword evidence="12 16" id="KW-0249">Electron transport</keyword>
<name>A0A1T1HEX4_OCELI</name>
<dbReference type="GO" id="GO:0005886">
    <property type="term" value="C:plasma membrane"/>
    <property type="evidence" value="ECO:0007669"/>
    <property type="project" value="UniProtKB-SubCell"/>
</dbReference>
<dbReference type="AlphaFoldDB" id="A0A1T1HEX4"/>
<keyword evidence="13 19" id="KW-1133">Transmembrane helix</keyword>
<dbReference type="Gene3D" id="1.20.1300.10">
    <property type="entry name" value="Fumarate reductase/succinate dehydrogenase, transmembrane subunit"/>
    <property type="match status" value="1"/>
</dbReference>
<evidence type="ECO:0000256" key="2">
    <source>
        <dbReference type="ARBA" id="ARBA00004429"/>
    </source>
</evidence>
<dbReference type="InterPro" id="IPR034804">
    <property type="entry name" value="SQR/QFR_C/D"/>
</dbReference>
<evidence type="ECO:0000256" key="12">
    <source>
        <dbReference type="ARBA" id="ARBA00022982"/>
    </source>
</evidence>
<reference evidence="20" key="1">
    <citation type="submission" date="2017-02" db="EMBL/GenBank/DDBJ databases">
        <title>Draft Genome Sequence of the Salt Water Bacterium Oceanospirillum linum ATCC 11336.</title>
        <authorList>
            <person name="Trachtenberg A.M."/>
            <person name="Carney J.G."/>
            <person name="Linnane J.D."/>
            <person name="Rheaume B.A."/>
            <person name="Pitts N.L."/>
            <person name="Mykles D.L."/>
            <person name="Maclea K.S."/>
        </authorList>
    </citation>
    <scope>NUCLEOTIDE SEQUENCE [LARGE SCALE GENOMIC DNA]</scope>
    <source>
        <strain evidence="20">ATCC 11336</strain>
    </source>
</reference>
<feature type="transmembrane region" description="Helical" evidence="19">
    <location>
        <begin position="91"/>
        <end position="113"/>
    </location>
</feature>
<dbReference type="GO" id="GO:0046872">
    <property type="term" value="F:metal ion binding"/>
    <property type="evidence" value="ECO:0007669"/>
    <property type="project" value="UniProtKB-KW"/>
</dbReference>
<evidence type="ECO:0000256" key="16">
    <source>
        <dbReference type="PIRNR" id="PIRNR000169"/>
    </source>
</evidence>
<evidence type="ECO:0000256" key="13">
    <source>
        <dbReference type="ARBA" id="ARBA00022989"/>
    </source>
</evidence>
<evidence type="ECO:0000256" key="5">
    <source>
        <dbReference type="ARBA" id="ARBA00022448"/>
    </source>
</evidence>
<keyword evidence="7 16" id="KW-0997">Cell inner membrane</keyword>
<evidence type="ECO:0000256" key="11">
    <source>
        <dbReference type="ARBA" id="ARBA00022723"/>
    </source>
</evidence>
<sequence>MVTNVTNFGRSGLSDWLLQRFSAVVLALYSVFIVGYFLTTSDLDYAQWSGFFQQTWVRIFTFLTILSIAAHAWIGLWTISTDYIKPTGIRFVFQAVCNLALFTYVVWGVQVLWGA</sequence>
<comment type="pathway">
    <text evidence="3 16">Carbohydrate metabolism; tricarboxylic acid cycle.</text>
</comment>
<evidence type="ECO:0000256" key="8">
    <source>
        <dbReference type="ARBA" id="ARBA00022532"/>
    </source>
</evidence>